<dbReference type="EMBL" id="BPLR01018823">
    <property type="protein sequence ID" value="GIZ02521.1"/>
    <property type="molecule type" value="Genomic_DNA"/>
</dbReference>
<evidence type="ECO:0000313" key="1">
    <source>
        <dbReference type="EMBL" id="GIZ02521.1"/>
    </source>
</evidence>
<organism evidence="1 2">
    <name type="scientific">Caerostris extrusa</name>
    <name type="common">Bark spider</name>
    <name type="synonym">Caerostris bankana</name>
    <dbReference type="NCBI Taxonomy" id="172846"/>
    <lineage>
        <taxon>Eukaryota</taxon>
        <taxon>Metazoa</taxon>
        <taxon>Ecdysozoa</taxon>
        <taxon>Arthropoda</taxon>
        <taxon>Chelicerata</taxon>
        <taxon>Arachnida</taxon>
        <taxon>Araneae</taxon>
        <taxon>Araneomorphae</taxon>
        <taxon>Entelegynae</taxon>
        <taxon>Araneoidea</taxon>
        <taxon>Araneidae</taxon>
        <taxon>Caerostris</taxon>
    </lineage>
</organism>
<reference evidence="1 2" key="1">
    <citation type="submission" date="2021-06" db="EMBL/GenBank/DDBJ databases">
        <title>Caerostris extrusa draft genome.</title>
        <authorList>
            <person name="Kono N."/>
            <person name="Arakawa K."/>
        </authorList>
    </citation>
    <scope>NUCLEOTIDE SEQUENCE [LARGE SCALE GENOMIC DNA]</scope>
</reference>
<proteinExistence type="predicted"/>
<keyword evidence="2" id="KW-1185">Reference proteome</keyword>
<dbReference type="AlphaFoldDB" id="A0AAV4Y4Y5"/>
<gene>
    <name evidence="1" type="ORF">CEXT_749311</name>
</gene>
<comment type="caution">
    <text evidence="1">The sequence shown here is derived from an EMBL/GenBank/DDBJ whole genome shotgun (WGS) entry which is preliminary data.</text>
</comment>
<accession>A0AAV4Y4Y5</accession>
<name>A0AAV4Y4Y5_CAEEX</name>
<sequence>MILNTSVDLCAKNGTTQNISCNRKMRFTMKEKKKPSRYQQYDCSKLLTACRLKQKMKANIKGKKHKKGQKEKDKSKEVITVKQGIPVFFEKRNSFVPSPSFVSSRK</sequence>
<dbReference type="Proteomes" id="UP001054945">
    <property type="component" value="Unassembled WGS sequence"/>
</dbReference>
<evidence type="ECO:0000313" key="2">
    <source>
        <dbReference type="Proteomes" id="UP001054945"/>
    </source>
</evidence>
<protein>
    <submittedName>
        <fullName evidence="1">Uncharacterized protein</fullName>
    </submittedName>
</protein>